<dbReference type="NCBIfam" id="NF038083">
    <property type="entry name" value="CU044_5270_fam"/>
    <property type="match status" value="1"/>
</dbReference>
<evidence type="ECO:0000256" key="1">
    <source>
        <dbReference type="SAM" id="MobiDB-lite"/>
    </source>
</evidence>
<reference evidence="2 3" key="1">
    <citation type="submission" date="2019-07" db="EMBL/GenBank/DDBJ databases">
        <title>Whole genome shotgun sequence of Cellulomonas soli NBRC 109434.</title>
        <authorList>
            <person name="Hosoyama A."/>
            <person name="Uohara A."/>
            <person name="Ohji S."/>
            <person name="Ichikawa N."/>
        </authorList>
    </citation>
    <scope>NUCLEOTIDE SEQUENCE [LARGE SCALE GENOMIC DNA]</scope>
    <source>
        <strain evidence="2 3">NBRC 109434</strain>
    </source>
</reference>
<keyword evidence="3" id="KW-1185">Reference proteome</keyword>
<dbReference type="AlphaFoldDB" id="A0A512PDV6"/>
<name>A0A512PDV6_9CELL</name>
<dbReference type="Proteomes" id="UP000321798">
    <property type="component" value="Unassembled WGS sequence"/>
</dbReference>
<comment type="caution">
    <text evidence="2">The sequence shown here is derived from an EMBL/GenBank/DDBJ whole genome shotgun (WGS) entry which is preliminary data.</text>
</comment>
<protein>
    <recommendedName>
        <fullName evidence="4">CU044_5270 family protein</fullName>
    </recommendedName>
</protein>
<evidence type="ECO:0000313" key="2">
    <source>
        <dbReference type="EMBL" id="GEP69378.1"/>
    </source>
</evidence>
<evidence type="ECO:0000313" key="3">
    <source>
        <dbReference type="Proteomes" id="UP000321798"/>
    </source>
</evidence>
<sequence length="286" mass="29884">MRAAGARVHATRRARRRRAALVSFVSVAAATAFVIAPTLDLGGSPGAASAEAAAVLVSAAAAAGSQGEGWPDAAYWHVVSTQEYDGQTYPREIWRGRLTDTVFQDGALGEHADLAGADGVYTMSLGPTQFDAGTAVDWAGLYALPTDPTELERVLREGGDGKGPNPDSELWSVVGELQSETPASPALRSALWTVASRIPGVVVVGTVTDSVGRTGTAVERDESDIGWHRMRFIIDPDNGNLLEEVSYDESGAVSWRMTILSQGPTDTAPAADPPVCGPGSVPEHSC</sequence>
<proteinExistence type="predicted"/>
<gene>
    <name evidence="2" type="ORF">CSO01_20930</name>
</gene>
<organism evidence="2 3">
    <name type="scientific">Cellulomonas soli</name>
    <dbReference type="NCBI Taxonomy" id="931535"/>
    <lineage>
        <taxon>Bacteria</taxon>
        <taxon>Bacillati</taxon>
        <taxon>Actinomycetota</taxon>
        <taxon>Actinomycetes</taxon>
        <taxon>Micrococcales</taxon>
        <taxon>Cellulomonadaceae</taxon>
        <taxon>Cellulomonas</taxon>
    </lineage>
</organism>
<dbReference type="InterPro" id="IPR047789">
    <property type="entry name" value="CU044_5270-like"/>
</dbReference>
<accession>A0A512PDV6</accession>
<evidence type="ECO:0008006" key="4">
    <source>
        <dbReference type="Google" id="ProtNLM"/>
    </source>
</evidence>
<dbReference type="EMBL" id="BKAL01000007">
    <property type="protein sequence ID" value="GEP69378.1"/>
    <property type="molecule type" value="Genomic_DNA"/>
</dbReference>
<feature type="region of interest" description="Disordered" evidence="1">
    <location>
        <begin position="263"/>
        <end position="286"/>
    </location>
</feature>